<feature type="signal peptide" evidence="1">
    <location>
        <begin position="1"/>
        <end position="20"/>
    </location>
</feature>
<proteinExistence type="predicted"/>
<organism evidence="2 3">
    <name type="scientific">Ramlibacter lithotrophicus</name>
    <dbReference type="NCBI Taxonomy" id="2606681"/>
    <lineage>
        <taxon>Bacteria</taxon>
        <taxon>Pseudomonadati</taxon>
        <taxon>Pseudomonadota</taxon>
        <taxon>Betaproteobacteria</taxon>
        <taxon>Burkholderiales</taxon>
        <taxon>Comamonadaceae</taxon>
        <taxon>Ramlibacter</taxon>
    </lineage>
</organism>
<keyword evidence="3" id="KW-1185">Reference proteome</keyword>
<evidence type="ECO:0000256" key="1">
    <source>
        <dbReference type="SAM" id="SignalP"/>
    </source>
</evidence>
<protein>
    <recommendedName>
        <fullName evidence="4">DUF3617 family protein</fullName>
    </recommendedName>
</protein>
<dbReference type="RefSeq" id="WP_168107850.1">
    <property type="nucleotide sequence ID" value="NZ_VTOX01000004.1"/>
</dbReference>
<dbReference type="AlphaFoldDB" id="A0A7X6DGG1"/>
<accession>A0A7X6DGG1</accession>
<dbReference type="EMBL" id="VTOX01000004">
    <property type="protein sequence ID" value="NKE66725.1"/>
    <property type="molecule type" value="Genomic_DNA"/>
</dbReference>
<evidence type="ECO:0000313" key="3">
    <source>
        <dbReference type="Proteomes" id="UP000521868"/>
    </source>
</evidence>
<reference evidence="2 3" key="1">
    <citation type="journal article" date="2020" name="Nature">
        <title>Bacterial chemolithoautotrophy via manganese oxidation.</title>
        <authorList>
            <person name="Yu H."/>
            <person name="Leadbetter J.R."/>
        </authorList>
    </citation>
    <scope>NUCLEOTIDE SEQUENCE [LARGE SCALE GENOMIC DNA]</scope>
    <source>
        <strain evidence="2 3">RBP-1</strain>
    </source>
</reference>
<keyword evidence="1" id="KW-0732">Signal</keyword>
<evidence type="ECO:0008006" key="4">
    <source>
        <dbReference type="Google" id="ProtNLM"/>
    </source>
</evidence>
<comment type="caution">
    <text evidence="2">The sequence shown here is derived from an EMBL/GenBank/DDBJ whole genome shotgun (WGS) entry which is preliminary data.</text>
</comment>
<feature type="chain" id="PRO_5030647832" description="DUF3617 family protein" evidence="1">
    <location>
        <begin position="21"/>
        <end position="168"/>
    </location>
</feature>
<name>A0A7X6DGG1_9BURK</name>
<evidence type="ECO:0000313" key="2">
    <source>
        <dbReference type="EMBL" id="NKE66725.1"/>
    </source>
</evidence>
<dbReference type="Proteomes" id="UP000521868">
    <property type="component" value="Unassembled WGS sequence"/>
</dbReference>
<gene>
    <name evidence="2" type="ORF">RAMLITH_12900</name>
</gene>
<sequence length="168" mass="18021">MTHQFNIALAVLALTGPALAHSAALLPKEGTFESTLCFSGPVTRLVVSDTERYGTYSVTGTTQSDNKAFDALKTECVAAYEMRSRVWQHRGYCVFQDASGDRFHGSDSLTADGGYKVVYLGGTGKFAGFSGEAKVSMIEDPAKPVPGTIQGCRQITARYITPAAWPMP</sequence>